<dbReference type="Proteomes" id="UP000677803">
    <property type="component" value="Unassembled WGS sequence"/>
</dbReference>
<name>A0A8S4BCX2_9TELE</name>
<sequence>MANNTADHPPGNSVAEGNHDGDFGMTVEDLRDLMELRSGEAVAKIREEYGDVQGICRRLKTSPIEAYRGTKAKNISKLNATSHPGRNVETSGPELAGGGGD</sequence>
<evidence type="ECO:0000313" key="3">
    <source>
        <dbReference type="Proteomes" id="UP000677803"/>
    </source>
</evidence>
<feature type="compositionally biased region" description="Polar residues" evidence="1">
    <location>
        <begin position="77"/>
        <end position="90"/>
    </location>
</feature>
<dbReference type="AlphaFoldDB" id="A0A8S4BCX2"/>
<reference evidence="2" key="1">
    <citation type="submission" date="2021-05" db="EMBL/GenBank/DDBJ databases">
        <authorList>
            <person name="Tigano A."/>
        </authorList>
    </citation>
    <scope>NUCLEOTIDE SEQUENCE</scope>
</reference>
<protein>
    <submittedName>
        <fullName evidence="2">(Atlantic silverside) hypothetical protein</fullName>
    </submittedName>
</protein>
<gene>
    <name evidence="2" type="ORF">MMEN_LOCUS15854</name>
</gene>
<organism evidence="2 3">
    <name type="scientific">Menidia menidia</name>
    <name type="common">Atlantic silverside</name>
    <dbReference type="NCBI Taxonomy" id="238744"/>
    <lineage>
        <taxon>Eukaryota</taxon>
        <taxon>Metazoa</taxon>
        <taxon>Chordata</taxon>
        <taxon>Craniata</taxon>
        <taxon>Vertebrata</taxon>
        <taxon>Euteleostomi</taxon>
        <taxon>Actinopterygii</taxon>
        <taxon>Neopterygii</taxon>
        <taxon>Teleostei</taxon>
        <taxon>Neoteleostei</taxon>
        <taxon>Acanthomorphata</taxon>
        <taxon>Ovalentaria</taxon>
        <taxon>Atherinomorphae</taxon>
        <taxon>Atheriniformes</taxon>
        <taxon>Atherinopsidae</taxon>
        <taxon>Menidiinae</taxon>
        <taxon>Menidia</taxon>
    </lineage>
</organism>
<feature type="region of interest" description="Disordered" evidence="1">
    <location>
        <begin position="1"/>
        <end position="25"/>
    </location>
</feature>
<evidence type="ECO:0000256" key="1">
    <source>
        <dbReference type="SAM" id="MobiDB-lite"/>
    </source>
</evidence>
<comment type="caution">
    <text evidence="2">The sequence shown here is derived from an EMBL/GenBank/DDBJ whole genome shotgun (WGS) entry which is preliminary data.</text>
</comment>
<proteinExistence type="predicted"/>
<dbReference type="EMBL" id="CAJRST010033334">
    <property type="protein sequence ID" value="CAG5977208.1"/>
    <property type="molecule type" value="Genomic_DNA"/>
</dbReference>
<accession>A0A8S4BCX2</accession>
<feature type="region of interest" description="Disordered" evidence="1">
    <location>
        <begin position="77"/>
        <end position="101"/>
    </location>
</feature>
<keyword evidence="3" id="KW-1185">Reference proteome</keyword>
<evidence type="ECO:0000313" key="2">
    <source>
        <dbReference type="EMBL" id="CAG5977208.1"/>
    </source>
</evidence>
<dbReference type="OrthoDB" id="116380at2759"/>